<dbReference type="InterPro" id="IPR053151">
    <property type="entry name" value="RNase_H-like"/>
</dbReference>
<evidence type="ECO:0000313" key="2">
    <source>
        <dbReference type="EMBL" id="KAB1203041.1"/>
    </source>
</evidence>
<dbReference type="Gene3D" id="3.30.420.10">
    <property type="entry name" value="Ribonuclease H-like superfamily/Ribonuclease H"/>
    <property type="match status" value="1"/>
</dbReference>
<dbReference type="PANTHER" id="PTHR47723">
    <property type="entry name" value="OS05G0353850 PROTEIN"/>
    <property type="match status" value="1"/>
</dbReference>
<feature type="domain" description="RNase H type-1" evidence="1">
    <location>
        <begin position="16"/>
        <end position="126"/>
    </location>
</feature>
<gene>
    <name evidence="2" type="ORF">CJ030_MR8G023500</name>
</gene>
<name>A0A6A1US12_9ROSI</name>
<dbReference type="InterPro" id="IPR012337">
    <property type="entry name" value="RNaseH-like_sf"/>
</dbReference>
<sequence>MSTPSAIIGVKRHVLSWVNALIRDHQGEVKGSTFVKIEAILPLAGEAAVAKLGVEFATQMGFRDIILEGDSALVIMAIQKWPQRTDWRIHSTISEIVGACNQMVNWTAVHVVRGGNEAVHHFARWAATEFTSIAAPVVVSIFLSYLGCMPGRTHPNAL</sequence>
<accession>A0A6A1US12</accession>
<dbReference type="PANTHER" id="PTHR47723:SF21">
    <property type="entry name" value="POLYNUCLEOTIDYL TRANSFERASE, RIBONUCLEASE H-LIKE SUPERFAMILY PROTEIN"/>
    <property type="match status" value="1"/>
</dbReference>
<dbReference type="CDD" id="cd06222">
    <property type="entry name" value="RNase_H_like"/>
    <property type="match status" value="1"/>
</dbReference>
<keyword evidence="3" id="KW-1185">Reference proteome</keyword>
<dbReference type="OrthoDB" id="1906820at2759"/>
<dbReference type="InterPro" id="IPR036397">
    <property type="entry name" value="RNaseH_sf"/>
</dbReference>
<dbReference type="Pfam" id="PF13456">
    <property type="entry name" value="RVT_3"/>
    <property type="match status" value="1"/>
</dbReference>
<dbReference type="EMBL" id="RXIC02000026">
    <property type="protein sequence ID" value="KAB1203041.1"/>
    <property type="molecule type" value="Genomic_DNA"/>
</dbReference>
<dbReference type="Proteomes" id="UP000516437">
    <property type="component" value="Chromosome 8"/>
</dbReference>
<evidence type="ECO:0000313" key="3">
    <source>
        <dbReference type="Proteomes" id="UP000516437"/>
    </source>
</evidence>
<comment type="caution">
    <text evidence="2">The sequence shown here is derived from an EMBL/GenBank/DDBJ whole genome shotgun (WGS) entry which is preliminary data.</text>
</comment>
<dbReference type="InterPro" id="IPR044730">
    <property type="entry name" value="RNase_H-like_dom_plant"/>
</dbReference>
<dbReference type="AlphaFoldDB" id="A0A6A1US12"/>
<proteinExistence type="predicted"/>
<dbReference type="GO" id="GO:0004523">
    <property type="term" value="F:RNA-DNA hybrid ribonuclease activity"/>
    <property type="evidence" value="ECO:0007669"/>
    <property type="project" value="InterPro"/>
</dbReference>
<organism evidence="2 3">
    <name type="scientific">Morella rubra</name>
    <name type="common">Chinese bayberry</name>
    <dbReference type="NCBI Taxonomy" id="262757"/>
    <lineage>
        <taxon>Eukaryota</taxon>
        <taxon>Viridiplantae</taxon>
        <taxon>Streptophyta</taxon>
        <taxon>Embryophyta</taxon>
        <taxon>Tracheophyta</taxon>
        <taxon>Spermatophyta</taxon>
        <taxon>Magnoliopsida</taxon>
        <taxon>eudicotyledons</taxon>
        <taxon>Gunneridae</taxon>
        <taxon>Pentapetalae</taxon>
        <taxon>rosids</taxon>
        <taxon>fabids</taxon>
        <taxon>Fagales</taxon>
        <taxon>Myricaceae</taxon>
        <taxon>Morella</taxon>
    </lineage>
</organism>
<dbReference type="SUPFAM" id="SSF53098">
    <property type="entry name" value="Ribonuclease H-like"/>
    <property type="match status" value="1"/>
</dbReference>
<reference evidence="2 3" key="1">
    <citation type="journal article" date="2019" name="Plant Biotechnol. J.">
        <title>The red bayberry genome and genetic basis of sex determination.</title>
        <authorList>
            <person name="Jia H.M."/>
            <person name="Jia H.J."/>
            <person name="Cai Q.L."/>
            <person name="Wang Y."/>
            <person name="Zhao H.B."/>
            <person name="Yang W.F."/>
            <person name="Wang G.Y."/>
            <person name="Li Y.H."/>
            <person name="Zhan D.L."/>
            <person name="Shen Y.T."/>
            <person name="Niu Q.F."/>
            <person name="Chang L."/>
            <person name="Qiu J."/>
            <person name="Zhao L."/>
            <person name="Xie H.B."/>
            <person name="Fu W.Y."/>
            <person name="Jin J."/>
            <person name="Li X.W."/>
            <person name="Jiao Y."/>
            <person name="Zhou C.C."/>
            <person name="Tu T."/>
            <person name="Chai C.Y."/>
            <person name="Gao J.L."/>
            <person name="Fan L.J."/>
            <person name="van de Weg E."/>
            <person name="Wang J.Y."/>
            <person name="Gao Z.S."/>
        </authorList>
    </citation>
    <scope>NUCLEOTIDE SEQUENCE [LARGE SCALE GENOMIC DNA]</scope>
    <source>
        <tissue evidence="2">Leaves</tissue>
    </source>
</reference>
<dbReference type="GO" id="GO:0003676">
    <property type="term" value="F:nucleic acid binding"/>
    <property type="evidence" value="ECO:0007669"/>
    <property type="project" value="InterPro"/>
</dbReference>
<evidence type="ECO:0000259" key="1">
    <source>
        <dbReference type="Pfam" id="PF13456"/>
    </source>
</evidence>
<protein>
    <recommendedName>
        <fullName evidence="1">RNase H type-1 domain-containing protein</fullName>
    </recommendedName>
</protein>
<dbReference type="InterPro" id="IPR002156">
    <property type="entry name" value="RNaseH_domain"/>
</dbReference>